<dbReference type="AlphaFoldDB" id="A0A251P2V6"/>
<accession>A0A251P2V6</accession>
<dbReference type="Proteomes" id="UP000006882">
    <property type="component" value="Chromosome G5"/>
</dbReference>
<keyword evidence="2" id="KW-1185">Reference proteome</keyword>
<name>A0A251P2V6_PRUPE</name>
<dbReference type="Gramene" id="ONI05947">
    <property type="protein sequence ID" value="ONI05947"/>
    <property type="gene ID" value="PRUPE_5G030800"/>
</dbReference>
<sequence>MNRSFHVTMMISVKQSLEIGFKLGIKRLLSCLKYEHTTKTRCGSSFISSSFVLYISFWSSEFKFIMAPNL</sequence>
<protein>
    <submittedName>
        <fullName evidence="1">Uncharacterized protein</fullName>
    </submittedName>
</protein>
<reference evidence="1 2" key="1">
    <citation type="journal article" date="2013" name="Nat. Genet.">
        <title>The high-quality draft genome of peach (Prunus persica) identifies unique patterns of genetic diversity, domestication and genome evolution.</title>
        <authorList>
            <consortium name="International Peach Genome Initiative"/>
            <person name="Verde I."/>
            <person name="Abbott A.G."/>
            <person name="Scalabrin S."/>
            <person name="Jung S."/>
            <person name="Shu S."/>
            <person name="Marroni F."/>
            <person name="Zhebentyayeva T."/>
            <person name="Dettori M.T."/>
            <person name="Grimwood J."/>
            <person name="Cattonaro F."/>
            <person name="Zuccolo A."/>
            <person name="Rossini L."/>
            <person name="Jenkins J."/>
            <person name="Vendramin E."/>
            <person name="Meisel L.A."/>
            <person name="Decroocq V."/>
            <person name="Sosinski B."/>
            <person name="Prochnik S."/>
            <person name="Mitros T."/>
            <person name="Policriti A."/>
            <person name="Cipriani G."/>
            <person name="Dondini L."/>
            <person name="Ficklin S."/>
            <person name="Goodstein D.M."/>
            <person name="Xuan P."/>
            <person name="Del Fabbro C."/>
            <person name="Aramini V."/>
            <person name="Copetti D."/>
            <person name="Gonzalez S."/>
            <person name="Horner D.S."/>
            <person name="Falchi R."/>
            <person name="Lucas S."/>
            <person name="Mica E."/>
            <person name="Maldonado J."/>
            <person name="Lazzari B."/>
            <person name="Bielenberg D."/>
            <person name="Pirona R."/>
            <person name="Miculan M."/>
            <person name="Barakat A."/>
            <person name="Testolin R."/>
            <person name="Stella A."/>
            <person name="Tartarini S."/>
            <person name="Tonutti P."/>
            <person name="Arus P."/>
            <person name="Orellana A."/>
            <person name="Wells C."/>
            <person name="Main D."/>
            <person name="Vizzotto G."/>
            <person name="Silva H."/>
            <person name="Salamini F."/>
            <person name="Schmutz J."/>
            <person name="Morgante M."/>
            <person name="Rokhsar D.S."/>
        </authorList>
    </citation>
    <scope>NUCLEOTIDE SEQUENCE [LARGE SCALE GENOMIC DNA]</scope>
    <source>
        <strain evidence="2">cv. Nemared</strain>
    </source>
</reference>
<evidence type="ECO:0000313" key="2">
    <source>
        <dbReference type="Proteomes" id="UP000006882"/>
    </source>
</evidence>
<proteinExistence type="predicted"/>
<organism evidence="1 2">
    <name type="scientific">Prunus persica</name>
    <name type="common">Peach</name>
    <name type="synonym">Amygdalus persica</name>
    <dbReference type="NCBI Taxonomy" id="3760"/>
    <lineage>
        <taxon>Eukaryota</taxon>
        <taxon>Viridiplantae</taxon>
        <taxon>Streptophyta</taxon>
        <taxon>Embryophyta</taxon>
        <taxon>Tracheophyta</taxon>
        <taxon>Spermatophyta</taxon>
        <taxon>Magnoliopsida</taxon>
        <taxon>eudicotyledons</taxon>
        <taxon>Gunneridae</taxon>
        <taxon>Pentapetalae</taxon>
        <taxon>rosids</taxon>
        <taxon>fabids</taxon>
        <taxon>Rosales</taxon>
        <taxon>Rosaceae</taxon>
        <taxon>Amygdaloideae</taxon>
        <taxon>Amygdaleae</taxon>
        <taxon>Prunus</taxon>
    </lineage>
</organism>
<evidence type="ECO:0000313" key="1">
    <source>
        <dbReference type="EMBL" id="ONI05947.1"/>
    </source>
</evidence>
<gene>
    <name evidence="1" type="ORF">PRUPE_5G030800</name>
</gene>
<dbReference type="EMBL" id="CM007655">
    <property type="protein sequence ID" value="ONI05947.1"/>
    <property type="molecule type" value="Genomic_DNA"/>
</dbReference>